<dbReference type="EMBL" id="RQZF01000001">
    <property type="protein sequence ID" value="RRC96271.1"/>
    <property type="molecule type" value="Genomic_DNA"/>
</dbReference>
<dbReference type="InterPro" id="IPR029033">
    <property type="entry name" value="His_PPase_superfam"/>
</dbReference>
<organism evidence="1 2">
    <name type="scientific">Schaalia canis</name>
    <dbReference type="NCBI Taxonomy" id="100469"/>
    <lineage>
        <taxon>Bacteria</taxon>
        <taxon>Bacillati</taxon>
        <taxon>Actinomycetota</taxon>
        <taxon>Actinomycetes</taxon>
        <taxon>Actinomycetales</taxon>
        <taxon>Actinomycetaceae</taxon>
        <taxon>Schaalia</taxon>
    </lineage>
</organism>
<dbReference type="InterPro" id="IPR001345">
    <property type="entry name" value="PG/BPGM_mutase_AS"/>
</dbReference>
<dbReference type="Pfam" id="PF00300">
    <property type="entry name" value="His_Phos_1"/>
    <property type="match status" value="1"/>
</dbReference>
<dbReference type="SMART" id="SM00855">
    <property type="entry name" value="PGAM"/>
    <property type="match status" value="1"/>
</dbReference>
<dbReference type="OrthoDB" id="9793115at2"/>
<comment type="caution">
    <text evidence="1">The sequence shown here is derived from an EMBL/GenBank/DDBJ whole genome shotgun (WGS) entry which is preliminary data.</text>
</comment>
<gene>
    <name evidence="1" type="ORF">EII11_01010</name>
</gene>
<sequence>MYLVLVRHGQTSSNVTGALDTGRPGAPLNDRGLQQAQRLAARWENEVAPAPTTVAVSPLTRTKQTAAPLCARYSLTPLVRPGIREVRSGDLEMNAGISDIARYMGTLAPWAQGEWGVRMPGGESGSEILTRALPVVHEVLSSVRRTAGEDGVGVIVAHGALNRVIAATLATDITVNLVMKYRLENTHTCVLELPHGHDLNDVSGLIGAFHAKTWNERPLDAWDVSDDVTMSLNNG</sequence>
<dbReference type="Proteomes" id="UP000280444">
    <property type="component" value="Unassembled WGS sequence"/>
</dbReference>
<dbReference type="RefSeq" id="WP_124867690.1">
    <property type="nucleotide sequence ID" value="NZ_RQZF01000001.1"/>
</dbReference>
<reference evidence="1 2" key="1">
    <citation type="submission" date="2018-11" db="EMBL/GenBank/DDBJ databases">
        <title>Genomes From Bacteria Associated with the Canine Oral Cavity: a Test Case for Automated Genome-Based Taxonomic Assignment.</title>
        <authorList>
            <person name="Coil D.A."/>
            <person name="Jospin G."/>
            <person name="Darling A.E."/>
            <person name="Wallis C."/>
            <person name="Davis I.J."/>
            <person name="Harris S."/>
            <person name="Eisen J.A."/>
            <person name="Holcombe L.J."/>
            <person name="O'Flynn C."/>
        </authorList>
    </citation>
    <scope>NUCLEOTIDE SEQUENCE [LARGE SCALE GENOMIC DNA]</scope>
    <source>
        <strain evidence="1 2">OH770</strain>
    </source>
</reference>
<dbReference type="GO" id="GO:0005737">
    <property type="term" value="C:cytoplasm"/>
    <property type="evidence" value="ECO:0007669"/>
    <property type="project" value="TreeGrafter"/>
</dbReference>
<name>A0A3P1SG57_9ACTO</name>
<dbReference type="PANTHER" id="PTHR48100">
    <property type="entry name" value="BROAD-SPECIFICITY PHOSPHATASE YOR283W-RELATED"/>
    <property type="match status" value="1"/>
</dbReference>
<dbReference type="SUPFAM" id="SSF53254">
    <property type="entry name" value="Phosphoglycerate mutase-like"/>
    <property type="match status" value="1"/>
</dbReference>
<keyword evidence="2" id="KW-1185">Reference proteome</keyword>
<dbReference type="Gene3D" id="3.40.50.1240">
    <property type="entry name" value="Phosphoglycerate mutase-like"/>
    <property type="match status" value="1"/>
</dbReference>
<proteinExistence type="predicted"/>
<dbReference type="AlphaFoldDB" id="A0A3P1SG57"/>
<dbReference type="GO" id="GO:0016791">
    <property type="term" value="F:phosphatase activity"/>
    <property type="evidence" value="ECO:0007669"/>
    <property type="project" value="TreeGrafter"/>
</dbReference>
<dbReference type="CDD" id="cd07067">
    <property type="entry name" value="HP_PGM_like"/>
    <property type="match status" value="1"/>
</dbReference>
<accession>A0A3P1SG57</accession>
<dbReference type="PROSITE" id="PS00175">
    <property type="entry name" value="PG_MUTASE"/>
    <property type="match status" value="1"/>
</dbReference>
<evidence type="ECO:0000313" key="1">
    <source>
        <dbReference type="EMBL" id="RRC96271.1"/>
    </source>
</evidence>
<dbReference type="InterPro" id="IPR050275">
    <property type="entry name" value="PGM_Phosphatase"/>
</dbReference>
<protein>
    <submittedName>
        <fullName evidence="1">Histidine phosphatase family protein</fullName>
    </submittedName>
</protein>
<dbReference type="InterPro" id="IPR013078">
    <property type="entry name" value="His_Pase_superF_clade-1"/>
</dbReference>
<dbReference type="PANTHER" id="PTHR48100:SF58">
    <property type="entry name" value="PE-PGRS FAMILY PROTEIN PE_PGRS11"/>
    <property type="match status" value="1"/>
</dbReference>
<evidence type="ECO:0000313" key="2">
    <source>
        <dbReference type="Proteomes" id="UP000280444"/>
    </source>
</evidence>